<feature type="compositionally biased region" description="Low complexity" evidence="6">
    <location>
        <begin position="414"/>
        <end position="427"/>
    </location>
</feature>
<evidence type="ECO:0000256" key="2">
    <source>
        <dbReference type="ARBA" id="ARBA00009368"/>
    </source>
</evidence>
<dbReference type="Proteomes" id="UP001161017">
    <property type="component" value="Unassembled WGS sequence"/>
</dbReference>
<comment type="caution">
    <text evidence="8">The sequence shown here is derived from an EMBL/GenBank/DDBJ whole genome shotgun (WGS) entry which is preliminary data.</text>
</comment>
<dbReference type="Pfam" id="PF04658">
    <property type="entry name" value="TAFII55_N"/>
    <property type="match status" value="1"/>
</dbReference>
<feature type="compositionally biased region" description="Pro residues" evidence="6">
    <location>
        <begin position="52"/>
        <end position="68"/>
    </location>
</feature>
<evidence type="ECO:0000256" key="4">
    <source>
        <dbReference type="ARBA" id="ARBA00023163"/>
    </source>
</evidence>
<dbReference type="GO" id="GO:0005669">
    <property type="term" value="C:transcription factor TFIID complex"/>
    <property type="evidence" value="ECO:0007669"/>
    <property type="project" value="InterPro"/>
</dbReference>
<evidence type="ECO:0000259" key="7">
    <source>
        <dbReference type="SMART" id="SM01370"/>
    </source>
</evidence>
<dbReference type="AlphaFoldDB" id="A0AA43QRG5"/>
<dbReference type="GO" id="GO:0051123">
    <property type="term" value="P:RNA polymerase II preinitiation complex assembly"/>
    <property type="evidence" value="ECO:0007669"/>
    <property type="project" value="TreeGrafter"/>
</dbReference>
<feature type="compositionally biased region" description="Basic residues" evidence="6">
    <location>
        <begin position="69"/>
        <end position="79"/>
    </location>
</feature>
<evidence type="ECO:0000256" key="6">
    <source>
        <dbReference type="SAM" id="MobiDB-lite"/>
    </source>
</evidence>
<keyword evidence="5" id="KW-0539">Nucleus</keyword>
<protein>
    <recommendedName>
        <fullName evidence="7">TAFII55 protein conserved region domain-containing protein</fullName>
    </recommendedName>
</protein>
<keyword evidence="9" id="KW-1185">Reference proteome</keyword>
<keyword evidence="3" id="KW-0805">Transcription regulation</keyword>
<comment type="subcellular location">
    <subcellularLocation>
        <location evidence="1">Nucleus</location>
    </subcellularLocation>
</comment>
<feature type="compositionally biased region" description="Acidic residues" evidence="6">
    <location>
        <begin position="351"/>
        <end position="366"/>
    </location>
</feature>
<evidence type="ECO:0000256" key="1">
    <source>
        <dbReference type="ARBA" id="ARBA00004123"/>
    </source>
</evidence>
<dbReference type="InterPro" id="IPR037817">
    <property type="entry name" value="TAF7"/>
</dbReference>
<dbReference type="GO" id="GO:0016251">
    <property type="term" value="F:RNA polymerase II general transcription initiation factor activity"/>
    <property type="evidence" value="ECO:0007669"/>
    <property type="project" value="TreeGrafter"/>
</dbReference>
<evidence type="ECO:0000256" key="3">
    <source>
        <dbReference type="ARBA" id="ARBA00023015"/>
    </source>
</evidence>
<sequence>MSEPRPTLKLKFGSLSKHPTGTSAPEAPEPTPPSATTKLKLTFGGANKKPASPSPAPTNNPDLKPPPKPSRKSKPTPKKRAAEAALADSDSDEGEPLATQKRPPIKKLKLTTGSKASPATGVTPTTARTPSSAAPFLKLKSRGRKPHRPLGVGYDSEASDREDDPTITDNFILRMQPGEDCDYLRQAVAERRFGPVKDGGADVRMRFISKEGRRAVIIVRGRMYAAALVDLPCIIEAMKSWEKKAWWKSGDVWQMLLVLGQCDNEEEAMAFPLPRGVDERTWQYAHGLTPPMRWVRKRRFRKRISVRAVEEDEREVERLLRMDEECVPGSSRYRTFDSVEEYDREQSMMHDEEEESEEDDDDEQDAEGDLDALFAPAASGATQGAVADGDVDYADLEAEMEAAMAEQSEEEDAVGAAAASGVTTTQAPTPSGMSTTAKSFDASNATPLSTPASPAIAFLQAQESSPNNTTTPNATSSDAAEESSDEDASDEDASDTAADEDAVEAAHEKERQREEIADLQGAIERKRQELQKTANAILRAKVLKNIESLEADLEVRQRALGEEEGGDAADED</sequence>
<feature type="compositionally biased region" description="Low complexity" evidence="6">
    <location>
        <begin position="123"/>
        <end position="135"/>
    </location>
</feature>
<organism evidence="8 9">
    <name type="scientific">Ramalina farinacea</name>
    <dbReference type="NCBI Taxonomy" id="258253"/>
    <lineage>
        <taxon>Eukaryota</taxon>
        <taxon>Fungi</taxon>
        <taxon>Dikarya</taxon>
        <taxon>Ascomycota</taxon>
        <taxon>Pezizomycotina</taxon>
        <taxon>Lecanoromycetes</taxon>
        <taxon>OSLEUM clade</taxon>
        <taxon>Lecanoromycetidae</taxon>
        <taxon>Lecanorales</taxon>
        <taxon>Lecanorineae</taxon>
        <taxon>Ramalinaceae</taxon>
        <taxon>Ramalina</taxon>
    </lineage>
</organism>
<evidence type="ECO:0000313" key="9">
    <source>
        <dbReference type="Proteomes" id="UP001161017"/>
    </source>
</evidence>
<feature type="compositionally biased region" description="Polar residues" evidence="6">
    <location>
        <begin position="111"/>
        <end position="122"/>
    </location>
</feature>
<dbReference type="PANTHER" id="PTHR12228:SF0">
    <property type="entry name" value="TATA-BOX BINDING PROTEIN ASSOCIATED FACTOR 7"/>
    <property type="match status" value="1"/>
</dbReference>
<name>A0AA43QRG5_9LECA</name>
<feature type="compositionally biased region" description="Low complexity" evidence="6">
    <location>
        <begin position="464"/>
        <end position="478"/>
    </location>
</feature>
<comment type="similarity">
    <text evidence="2">Belongs to the TAF7 family.</text>
</comment>
<feature type="region of interest" description="Disordered" evidence="6">
    <location>
        <begin position="1"/>
        <end position="165"/>
    </location>
</feature>
<proteinExistence type="inferred from homology"/>
<evidence type="ECO:0000313" key="8">
    <source>
        <dbReference type="EMBL" id="MDI1491278.1"/>
    </source>
</evidence>
<feature type="region of interest" description="Disordered" evidence="6">
    <location>
        <begin position="332"/>
        <end position="366"/>
    </location>
</feature>
<dbReference type="EMBL" id="JAPUFD010000014">
    <property type="protein sequence ID" value="MDI1491278.1"/>
    <property type="molecule type" value="Genomic_DNA"/>
</dbReference>
<keyword evidence="4" id="KW-0804">Transcription</keyword>
<feature type="compositionally biased region" description="Polar residues" evidence="6">
    <location>
        <begin position="428"/>
        <end position="452"/>
    </location>
</feature>
<feature type="compositionally biased region" description="Basic residues" evidence="6">
    <location>
        <begin position="139"/>
        <end position="148"/>
    </location>
</feature>
<feature type="compositionally biased region" description="Acidic residues" evidence="6">
    <location>
        <begin position="479"/>
        <end position="503"/>
    </location>
</feature>
<feature type="region of interest" description="Disordered" evidence="6">
    <location>
        <begin position="397"/>
        <end position="513"/>
    </location>
</feature>
<dbReference type="CDD" id="cd08047">
    <property type="entry name" value="TAF7"/>
    <property type="match status" value="1"/>
</dbReference>
<evidence type="ECO:0000256" key="5">
    <source>
        <dbReference type="ARBA" id="ARBA00023242"/>
    </source>
</evidence>
<dbReference type="InterPro" id="IPR006751">
    <property type="entry name" value="TAFII55_prot_cons_reg"/>
</dbReference>
<reference evidence="8" key="1">
    <citation type="journal article" date="2023" name="Genome Biol. Evol.">
        <title>First Whole Genome Sequence and Flow Cytometry Genome Size Data for the Lichen-Forming Fungus Ramalina farinacea (Ascomycota).</title>
        <authorList>
            <person name="Llewellyn T."/>
            <person name="Mian S."/>
            <person name="Hill R."/>
            <person name="Leitch I.J."/>
            <person name="Gaya E."/>
        </authorList>
    </citation>
    <scope>NUCLEOTIDE SEQUENCE</scope>
    <source>
        <strain evidence="8">LIQ254RAFAR</strain>
    </source>
</reference>
<gene>
    <name evidence="8" type="ORF">OHK93_002487</name>
</gene>
<feature type="compositionally biased region" description="Basic and acidic residues" evidence="6">
    <location>
        <begin position="504"/>
        <end position="513"/>
    </location>
</feature>
<dbReference type="SMART" id="SM01370">
    <property type="entry name" value="TAFII55_N"/>
    <property type="match status" value="1"/>
</dbReference>
<accession>A0AA43QRG5</accession>
<feature type="domain" description="TAFII55 protein conserved region" evidence="7">
    <location>
        <begin position="167"/>
        <end position="328"/>
    </location>
</feature>
<dbReference type="PANTHER" id="PTHR12228">
    <property type="entry name" value="TRANSCRIPTION INITIATION FACTOR TFIID 55 KD SUBUNIT-RELATED"/>
    <property type="match status" value="1"/>
</dbReference>